<dbReference type="EMBL" id="CAJNDS010002350">
    <property type="protein sequence ID" value="CAE7445117.1"/>
    <property type="molecule type" value="Genomic_DNA"/>
</dbReference>
<evidence type="ECO:0000313" key="2">
    <source>
        <dbReference type="Proteomes" id="UP000604046"/>
    </source>
</evidence>
<gene>
    <name evidence="1" type="ORF">SNAT2548_LOCUS24236</name>
</gene>
<dbReference type="Proteomes" id="UP000604046">
    <property type="component" value="Unassembled WGS sequence"/>
</dbReference>
<dbReference type="OrthoDB" id="443120at2759"/>
<name>A0A812RP06_9DINO</name>
<evidence type="ECO:0000313" key="1">
    <source>
        <dbReference type="EMBL" id="CAE7445117.1"/>
    </source>
</evidence>
<reference evidence="1" key="1">
    <citation type="submission" date="2021-02" db="EMBL/GenBank/DDBJ databases">
        <authorList>
            <person name="Dougan E. K."/>
            <person name="Rhodes N."/>
            <person name="Thang M."/>
            <person name="Chan C."/>
        </authorList>
    </citation>
    <scope>NUCLEOTIDE SEQUENCE</scope>
</reference>
<dbReference type="AlphaFoldDB" id="A0A812RP06"/>
<keyword evidence="2" id="KW-1185">Reference proteome</keyword>
<accession>A0A812RP06</accession>
<proteinExistence type="predicted"/>
<organism evidence="1 2">
    <name type="scientific">Symbiodinium natans</name>
    <dbReference type="NCBI Taxonomy" id="878477"/>
    <lineage>
        <taxon>Eukaryota</taxon>
        <taxon>Sar</taxon>
        <taxon>Alveolata</taxon>
        <taxon>Dinophyceae</taxon>
        <taxon>Suessiales</taxon>
        <taxon>Symbiodiniaceae</taxon>
        <taxon>Symbiodinium</taxon>
    </lineage>
</organism>
<sequence length="620" mass="70452">MQAQAPACIIGEIATAVVSDGSQAQSLRDAAKVDKHHSERNAHRLFNRYGLALKVPISTLSVPESSGQDEISIPYLKVTDYLQVLLNKYEEVLLGGLKVDQAEGMLSKFWSCFKSYHKDHVAFTSLSDSERRRCIPVLVHGDKGRTLQKSPIFVLTFELPVGLPPAMLKRTRYDQRREHLQNPNSRLRMPCQQRARFFGKRKFEEMSFDGCPLEHGCGDYLRHNSKGHSFLSRFLIAAVPSKVYNRNQEVLPCLLKEVAGQFEQLLHRGLVHAKSGLNFKFAFIGAKGDAEWHWEAAKYNRSYHRTGVVNMTKICPWCDAGAEGASFTDCSDAPEWLPTMAASDPWDTLPPLNHAPFSARFPANMYKFDPFHVLKFGVFRDCVGSCIVRLAAMRYFDFDPGDSKGILQRLQRAYSMYKLWGLAEGKNIYLKGFTKSNFNFEKYSKFPWVNAKGSEVTLLMMWLEFYLQLVLKELKLEEDRLPVSAMLQMMRGGLSYVGVMHSHGLSMPNSCGKLLLEAGFTFLRGYTWMANHCTGIGVSGFRLRPKLHYMHHLLQETKDQVATGAEIISPVMFLCEQNEDCIGRLSRVSRRVSAATASLRTTQRYLVKIRCLLEKLLDRQ</sequence>
<protein>
    <submittedName>
        <fullName evidence="1">Uncharacterized protein</fullName>
    </submittedName>
</protein>
<comment type="caution">
    <text evidence="1">The sequence shown here is derived from an EMBL/GenBank/DDBJ whole genome shotgun (WGS) entry which is preliminary data.</text>
</comment>